<evidence type="ECO:0000313" key="2">
    <source>
        <dbReference type="Proteomes" id="UP000076858"/>
    </source>
</evidence>
<dbReference type="Proteomes" id="UP000076858">
    <property type="component" value="Unassembled WGS sequence"/>
</dbReference>
<gene>
    <name evidence="1" type="ORF">APZ42_002586</name>
</gene>
<name>A0A164I6A1_9CRUS</name>
<accession>A0A164I6A1</accession>
<proteinExistence type="predicted"/>
<dbReference type="EMBL" id="LRGB01008088">
    <property type="protein sequence ID" value="KZS00926.1"/>
    <property type="molecule type" value="Genomic_DNA"/>
</dbReference>
<organism evidence="1 2">
    <name type="scientific">Daphnia magna</name>
    <dbReference type="NCBI Taxonomy" id="35525"/>
    <lineage>
        <taxon>Eukaryota</taxon>
        <taxon>Metazoa</taxon>
        <taxon>Ecdysozoa</taxon>
        <taxon>Arthropoda</taxon>
        <taxon>Crustacea</taxon>
        <taxon>Branchiopoda</taxon>
        <taxon>Diplostraca</taxon>
        <taxon>Cladocera</taxon>
        <taxon>Anomopoda</taxon>
        <taxon>Daphniidae</taxon>
        <taxon>Daphnia</taxon>
    </lineage>
</organism>
<comment type="caution">
    <text evidence="1">The sequence shown here is derived from an EMBL/GenBank/DDBJ whole genome shotgun (WGS) entry which is preliminary data.</text>
</comment>
<sequence>MILDVGCTLSGWTLLEDCDVSSGMAAAKRATVKTDSRKFPCQLFLRSLFLSKNTEAKEIDLATVKNKTE</sequence>
<protein>
    <submittedName>
        <fullName evidence="1">Uncharacterized protein</fullName>
    </submittedName>
</protein>
<evidence type="ECO:0000313" key="1">
    <source>
        <dbReference type="EMBL" id="KZS00926.1"/>
    </source>
</evidence>
<dbReference type="AlphaFoldDB" id="A0A164I6A1"/>
<keyword evidence="2" id="KW-1185">Reference proteome</keyword>
<reference evidence="1 2" key="1">
    <citation type="submission" date="2016-03" db="EMBL/GenBank/DDBJ databases">
        <title>EvidentialGene: Evidence-directed Construction of Genes on Genomes.</title>
        <authorList>
            <person name="Gilbert D.G."/>
            <person name="Choi J.-H."/>
            <person name="Mockaitis K."/>
            <person name="Colbourne J."/>
            <person name="Pfrender M."/>
        </authorList>
    </citation>
    <scope>NUCLEOTIDE SEQUENCE [LARGE SCALE GENOMIC DNA]</scope>
    <source>
        <strain evidence="1 2">Xinb3</strain>
        <tissue evidence="1">Complete organism</tissue>
    </source>
</reference>